<evidence type="ECO:0000313" key="1">
    <source>
        <dbReference type="EMBL" id="GBM64197.1"/>
    </source>
</evidence>
<dbReference type="Proteomes" id="UP000499080">
    <property type="component" value="Unassembled WGS sequence"/>
</dbReference>
<proteinExistence type="predicted"/>
<comment type="caution">
    <text evidence="1">The sequence shown here is derived from an EMBL/GenBank/DDBJ whole genome shotgun (WGS) entry which is preliminary data.</text>
</comment>
<protein>
    <submittedName>
        <fullName evidence="1">Uncharacterized protein</fullName>
    </submittedName>
</protein>
<organism evidence="1 2">
    <name type="scientific">Araneus ventricosus</name>
    <name type="common">Orbweaver spider</name>
    <name type="synonym">Epeira ventricosa</name>
    <dbReference type="NCBI Taxonomy" id="182803"/>
    <lineage>
        <taxon>Eukaryota</taxon>
        <taxon>Metazoa</taxon>
        <taxon>Ecdysozoa</taxon>
        <taxon>Arthropoda</taxon>
        <taxon>Chelicerata</taxon>
        <taxon>Arachnida</taxon>
        <taxon>Araneae</taxon>
        <taxon>Araneomorphae</taxon>
        <taxon>Entelegynae</taxon>
        <taxon>Araneoidea</taxon>
        <taxon>Araneidae</taxon>
        <taxon>Araneus</taxon>
    </lineage>
</organism>
<name>A0A4Y2HFW2_ARAVE</name>
<accession>A0A4Y2HFW2</accession>
<dbReference type="EMBL" id="BGPR01001915">
    <property type="protein sequence ID" value="GBM64197.1"/>
    <property type="molecule type" value="Genomic_DNA"/>
</dbReference>
<sequence length="129" mass="13946">MNFTSELKLEWKKPGSRFLKQIYKYSDARFTSTVGCVNPTSGKASASGPEDSRFTPRLHRISALYAGLLLAESYAEGAKRPPTGVARKFGEGVAAQVSSSSEPARTKAGPGANIALCFLLHCTIWFSKD</sequence>
<evidence type="ECO:0000313" key="2">
    <source>
        <dbReference type="Proteomes" id="UP000499080"/>
    </source>
</evidence>
<dbReference type="AlphaFoldDB" id="A0A4Y2HFW2"/>
<keyword evidence="2" id="KW-1185">Reference proteome</keyword>
<reference evidence="1 2" key="1">
    <citation type="journal article" date="2019" name="Sci. Rep.">
        <title>Orb-weaving spider Araneus ventricosus genome elucidates the spidroin gene catalogue.</title>
        <authorList>
            <person name="Kono N."/>
            <person name="Nakamura H."/>
            <person name="Ohtoshi R."/>
            <person name="Moran D.A.P."/>
            <person name="Shinohara A."/>
            <person name="Yoshida Y."/>
            <person name="Fujiwara M."/>
            <person name="Mori M."/>
            <person name="Tomita M."/>
            <person name="Arakawa K."/>
        </authorList>
    </citation>
    <scope>NUCLEOTIDE SEQUENCE [LARGE SCALE GENOMIC DNA]</scope>
</reference>
<gene>
    <name evidence="1" type="ORF">AVEN_159583_1</name>
</gene>